<dbReference type="SUPFAM" id="SSF51905">
    <property type="entry name" value="FAD/NAD(P)-binding domain"/>
    <property type="match status" value="1"/>
</dbReference>
<feature type="domain" description="FAD-binding" evidence="2">
    <location>
        <begin position="2"/>
        <end position="316"/>
    </location>
</feature>
<dbReference type="PANTHER" id="PTHR46865:SF2">
    <property type="entry name" value="MONOOXYGENASE"/>
    <property type="match status" value="1"/>
</dbReference>
<dbReference type="EMBL" id="JACHIN010000001">
    <property type="protein sequence ID" value="MBB5075240.1"/>
    <property type="molecule type" value="Genomic_DNA"/>
</dbReference>
<dbReference type="Pfam" id="PF01494">
    <property type="entry name" value="FAD_binding_3"/>
    <property type="match status" value="1"/>
</dbReference>
<keyword evidence="4" id="KW-1185">Reference proteome</keyword>
<dbReference type="GO" id="GO:0071949">
    <property type="term" value="F:FAD binding"/>
    <property type="evidence" value="ECO:0007669"/>
    <property type="project" value="InterPro"/>
</dbReference>
<feature type="region of interest" description="Disordered" evidence="1">
    <location>
        <begin position="341"/>
        <end position="360"/>
    </location>
</feature>
<evidence type="ECO:0000259" key="2">
    <source>
        <dbReference type="Pfam" id="PF01494"/>
    </source>
</evidence>
<dbReference type="InterPro" id="IPR002938">
    <property type="entry name" value="FAD-bd"/>
</dbReference>
<sequence>MNVLISGASIGGTVLAYWLRERGAQVTLVERAPAPRGGGQAIDIRGAALTVAERMGVLEAARALKTEMLGMSVMDGDGNEVMRSEESTFSGGRLDSPDIEIMREDLMGLLLGAVEGVEILWGDSIDSLDDDGSAVQVRFERNAPRAFDMVVGADGLHSNTRALVFGEEGQFVEHLGTYLGLFRAENFLDLDRWQVWHREGTAGFGLYPARGNGELVVNLGFESEPIAYDHRDTEQQKRLLAAACADLRWVTPKLLEAMWAAGDFYFDVMAQIHLPEWHRGRVALVGDAAFCASPKSGQGTSLAMVGAYVLAEEMAAGGGFGRYQERMREYVELNQALAKENPVGPASEESVRRAADAITL</sequence>
<protein>
    <submittedName>
        <fullName evidence="3">2-polyprenyl-6-methoxyphenol hydroxylase-like FAD-dependent oxidoreductase</fullName>
    </submittedName>
</protein>
<feature type="compositionally biased region" description="Basic and acidic residues" evidence="1">
    <location>
        <begin position="349"/>
        <end position="360"/>
    </location>
</feature>
<dbReference type="InterPro" id="IPR051704">
    <property type="entry name" value="FAD_aromatic-hydroxylase"/>
</dbReference>
<evidence type="ECO:0000313" key="3">
    <source>
        <dbReference type="EMBL" id="MBB5075240.1"/>
    </source>
</evidence>
<dbReference type="Gene3D" id="3.50.50.60">
    <property type="entry name" value="FAD/NAD(P)-binding domain"/>
    <property type="match status" value="1"/>
</dbReference>
<dbReference type="InterPro" id="IPR036188">
    <property type="entry name" value="FAD/NAD-bd_sf"/>
</dbReference>
<comment type="caution">
    <text evidence="3">The sequence shown here is derived from an EMBL/GenBank/DDBJ whole genome shotgun (WGS) entry which is preliminary data.</text>
</comment>
<dbReference type="RefSeq" id="WP_312896164.1">
    <property type="nucleotide sequence ID" value="NZ_JACHIN010000001.1"/>
</dbReference>
<proteinExistence type="predicted"/>
<accession>A0A7W7ZWS8</accession>
<evidence type="ECO:0000256" key="1">
    <source>
        <dbReference type="SAM" id="MobiDB-lite"/>
    </source>
</evidence>
<gene>
    <name evidence="3" type="ORF">HNR40_000686</name>
</gene>
<name>A0A7W7ZWS8_9ACTN</name>
<evidence type="ECO:0000313" key="4">
    <source>
        <dbReference type="Proteomes" id="UP000568380"/>
    </source>
</evidence>
<dbReference type="Proteomes" id="UP000568380">
    <property type="component" value="Unassembled WGS sequence"/>
</dbReference>
<reference evidence="3 4" key="1">
    <citation type="submission" date="2020-08" db="EMBL/GenBank/DDBJ databases">
        <title>Genomic Encyclopedia of Type Strains, Phase IV (KMG-IV): sequencing the most valuable type-strain genomes for metagenomic binning, comparative biology and taxonomic classification.</title>
        <authorList>
            <person name="Goeker M."/>
        </authorList>
    </citation>
    <scope>NUCLEOTIDE SEQUENCE [LARGE SCALE GENOMIC DNA]</scope>
    <source>
        <strain evidence="3 4">DSM 45385</strain>
    </source>
</reference>
<dbReference type="AlphaFoldDB" id="A0A7W7ZWS8"/>
<dbReference type="PANTHER" id="PTHR46865">
    <property type="entry name" value="OXIDOREDUCTASE-RELATED"/>
    <property type="match status" value="1"/>
</dbReference>
<dbReference type="Gene3D" id="3.30.9.10">
    <property type="entry name" value="D-Amino Acid Oxidase, subunit A, domain 2"/>
    <property type="match status" value="1"/>
</dbReference>
<dbReference type="PRINTS" id="PR00420">
    <property type="entry name" value="RNGMNOXGNASE"/>
</dbReference>
<organism evidence="3 4">
    <name type="scientific">Nonomuraea endophytica</name>
    <dbReference type="NCBI Taxonomy" id="714136"/>
    <lineage>
        <taxon>Bacteria</taxon>
        <taxon>Bacillati</taxon>
        <taxon>Actinomycetota</taxon>
        <taxon>Actinomycetes</taxon>
        <taxon>Streptosporangiales</taxon>
        <taxon>Streptosporangiaceae</taxon>
        <taxon>Nonomuraea</taxon>
    </lineage>
</organism>